<reference evidence="1 2" key="1">
    <citation type="submission" date="2014-02" db="EMBL/GenBank/DDBJ databases">
        <title>Single nucleus genome sequencing reveals high similarity among nuclei of an endomycorrhizal fungus.</title>
        <authorList>
            <person name="Lin K."/>
            <person name="Geurts R."/>
            <person name="Zhang Z."/>
            <person name="Limpens E."/>
            <person name="Saunders D.G."/>
            <person name="Mu D."/>
            <person name="Pang E."/>
            <person name="Cao H."/>
            <person name="Cha H."/>
            <person name="Lin T."/>
            <person name="Zhou Q."/>
            <person name="Shang Y."/>
            <person name="Li Y."/>
            <person name="Ivanov S."/>
            <person name="Sharma T."/>
            <person name="Velzen R.V."/>
            <person name="Ruijter N.D."/>
            <person name="Aanen D.K."/>
            <person name="Win J."/>
            <person name="Kamoun S."/>
            <person name="Bisseling T."/>
            <person name="Huang S."/>
        </authorList>
    </citation>
    <scope>NUCLEOTIDE SEQUENCE [LARGE SCALE GENOMIC DNA]</scope>
    <source>
        <strain evidence="2">DAOM197198w</strain>
    </source>
</reference>
<dbReference type="HOGENOM" id="CLU_2428218_0_0_1"/>
<keyword evidence="2" id="KW-1185">Reference proteome</keyword>
<comment type="caution">
    <text evidence="1">The sequence shown here is derived from an EMBL/GenBank/DDBJ whole genome shotgun (WGS) entry which is preliminary data.</text>
</comment>
<dbReference type="OrthoDB" id="2381513at2759"/>
<dbReference type="AlphaFoldDB" id="A0A015KC08"/>
<proteinExistence type="predicted"/>
<evidence type="ECO:0000313" key="1">
    <source>
        <dbReference type="EMBL" id="EXX77080.1"/>
    </source>
</evidence>
<organism evidence="1 2">
    <name type="scientific">Rhizophagus irregularis (strain DAOM 197198w)</name>
    <name type="common">Glomus intraradices</name>
    <dbReference type="NCBI Taxonomy" id="1432141"/>
    <lineage>
        <taxon>Eukaryota</taxon>
        <taxon>Fungi</taxon>
        <taxon>Fungi incertae sedis</taxon>
        <taxon>Mucoromycota</taxon>
        <taxon>Glomeromycotina</taxon>
        <taxon>Glomeromycetes</taxon>
        <taxon>Glomerales</taxon>
        <taxon>Glomeraceae</taxon>
        <taxon>Rhizophagus</taxon>
    </lineage>
</organism>
<dbReference type="Proteomes" id="UP000022910">
    <property type="component" value="Unassembled WGS sequence"/>
</dbReference>
<dbReference type="EMBL" id="JEMT01011704">
    <property type="protein sequence ID" value="EXX77080.1"/>
    <property type="molecule type" value="Genomic_DNA"/>
</dbReference>
<protein>
    <submittedName>
        <fullName evidence="1">Uncharacterized protein</fullName>
    </submittedName>
</protein>
<accession>A0A015KC08</accession>
<sequence>MTFEIFLRRPFNTCLNFCTVFGVIVAQEEATSQTLEHDINKHYEEESEDWWEVYRSYKYETTDNLGDLFRVEAQVINKQHAELHDLQKAGI</sequence>
<evidence type="ECO:0000313" key="2">
    <source>
        <dbReference type="Proteomes" id="UP000022910"/>
    </source>
</evidence>
<gene>
    <name evidence="1" type="ORF">RirG_027170</name>
</gene>
<name>A0A015KC08_RHIIW</name>